<dbReference type="CDD" id="cd02440">
    <property type="entry name" value="AdoMet_MTases"/>
    <property type="match status" value="1"/>
</dbReference>
<dbReference type="RefSeq" id="WP_220204052.1">
    <property type="nucleotide sequence ID" value="NZ_BNJK01000001.1"/>
</dbReference>
<dbReference type="InterPro" id="IPR029063">
    <property type="entry name" value="SAM-dependent_MTases_sf"/>
</dbReference>
<dbReference type="GO" id="GO:0008168">
    <property type="term" value="F:methyltransferase activity"/>
    <property type="evidence" value="ECO:0007669"/>
    <property type="project" value="TreeGrafter"/>
</dbReference>
<reference evidence="2" key="1">
    <citation type="submission" date="2020-10" db="EMBL/GenBank/DDBJ databases">
        <title>Taxonomic study of unclassified bacteria belonging to the class Ktedonobacteria.</title>
        <authorList>
            <person name="Yabe S."/>
            <person name="Wang C.M."/>
            <person name="Zheng Y."/>
            <person name="Sakai Y."/>
            <person name="Cavaletti L."/>
            <person name="Monciardini P."/>
            <person name="Donadio S."/>
        </authorList>
    </citation>
    <scope>NUCLEOTIDE SEQUENCE</scope>
    <source>
        <strain evidence="2">ID150040</strain>
    </source>
</reference>
<evidence type="ECO:0000313" key="3">
    <source>
        <dbReference type="Proteomes" id="UP000597444"/>
    </source>
</evidence>
<gene>
    <name evidence="2" type="ORF">KSF_033060</name>
</gene>
<dbReference type="Proteomes" id="UP000597444">
    <property type="component" value="Unassembled WGS sequence"/>
</dbReference>
<dbReference type="SUPFAM" id="SSF53335">
    <property type="entry name" value="S-adenosyl-L-methionine-dependent methyltransferases"/>
    <property type="match status" value="1"/>
</dbReference>
<dbReference type="EMBL" id="BNJK01000001">
    <property type="protein sequence ID" value="GHO93258.1"/>
    <property type="molecule type" value="Genomic_DNA"/>
</dbReference>
<accession>A0A8J3IGP0</accession>
<dbReference type="Gene3D" id="3.40.50.150">
    <property type="entry name" value="Vaccinia Virus protein VP39"/>
    <property type="match status" value="1"/>
</dbReference>
<protein>
    <recommendedName>
        <fullName evidence="1">Methyltransferase domain-containing protein</fullName>
    </recommendedName>
</protein>
<evidence type="ECO:0000313" key="2">
    <source>
        <dbReference type="EMBL" id="GHO93258.1"/>
    </source>
</evidence>
<feature type="domain" description="Methyltransferase" evidence="1">
    <location>
        <begin position="51"/>
        <end position="149"/>
    </location>
</feature>
<comment type="caution">
    <text evidence="2">The sequence shown here is derived from an EMBL/GenBank/DDBJ whole genome shotgun (WGS) entry which is preliminary data.</text>
</comment>
<name>A0A8J3IGP0_9CHLR</name>
<dbReference type="PANTHER" id="PTHR43591">
    <property type="entry name" value="METHYLTRANSFERASE"/>
    <property type="match status" value="1"/>
</dbReference>
<evidence type="ECO:0000259" key="1">
    <source>
        <dbReference type="Pfam" id="PF13649"/>
    </source>
</evidence>
<organism evidence="2 3">
    <name type="scientific">Reticulibacter mediterranei</name>
    <dbReference type="NCBI Taxonomy" id="2778369"/>
    <lineage>
        <taxon>Bacteria</taxon>
        <taxon>Bacillati</taxon>
        <taxon>Chloroflexota</taxon>
        <taxon>Ktedonobacteria</taxon>
        <taxon>Ktedonobacterales</taxon>
        <taxon>Reticulibacteraceae</taxon>
        <taxon>Reticulibacter</taxon>
    </lineage>
</organism>
<dbReference type="Pfam" id="PF13649">
    <property type="entry name" value="Methyltransf_25"/>
    <property type="match status" value="1"/>
</dbReference>
<dbReference type="AlphaFoldDB" id="A0A8J3IGP0"/>
<dbReference type="InterPro" id="IPR041698">
    <property type="entry name" value="Methyltransf_25"/>
</dbReference>
<dbReference type="PANTHER" id="PTHR43591:SF24">
    <property type="entry name" value="2-METHOXY-6-POLYPRENYL-1,4-BENZOQUINOL METHYLASE, MITOCHONDRIAL"/>
    <property type="match status" value="1"/>
</dbReference>
<keyword evidence="3" id="KW-1185">Reference proteome</keyword>
<proteinExistence type="predicted"/>
<sequence length="288" mass="32010">MDASPTNTYMFDPESTAELSRLLNQDQLQTQAMGGPFAGLSETEIDGLNNVLDLGCGPGGWVLDAAFQHSEAEVAGIDISRPMIDYANARAQSQGRTNASFGVMDITQSLDFADGAFDLVNARYLVGVLSRERWQPLLAESRRLLRPGGILRLTEPIVYPMTTSPAAEAINRLLHQALWKRGYGFSPDGKTSGDGVSFYLPRLLRQSGYQAVKTMPHTLEISDDTPVWTAFYRNMEVGCLMAKPLLVKMGVTTEEDFDQLYQQMLIEWNTPGFTGLWHFLTVWGYKPE</sequence>